<organism evidence="2 3">
    <name type="scientific">Candidatus Roizmanbacteria bacterium CG_4_10_14_0_8_um_filter_39_9</name>
    <dbReference type="NCBI Taxonomy" id="1974829"/>
    <lineage>
        <taxon>Bacteria</taxon>
        <taxon>Candidatus Roizmaniibacteriota</taxon>
    </lineage>
</organism>
<name>A0A2M7QC58_9BACT</name>
<gene>
    <name evidence="2" type="ORF">COY90_05605</name>
</gene>
<evidence type="ECO:0000256" key="1">
    <source>
        <dbReference type="SAM" id="MobiDB-lite"/>
    </source>
</evidence>
<dbReference type="AlphaFoldDB" id="A0A2M7QC58"/>
<dbReference type="Proteomes" id="UP000230108">
    <property type="component" value="Unassembled WGS sequence"/>
</dbReference>
<accession>A0A2M7QC58</accession>
<feature type="region of interest" description="Disordered" evidence="1">
    <location>
        <begin position="1"/>
        <end position="24"/>
    </location>
</feature>
<evidence type="ECO:0000313" key="2">
    <source>
        <dbReference type="EMBL" id="PIY68517.1"/>
    </source>
</evidence>
<proteinExistence type="predicted"/>
<reference evidence="3" key="1">
    <citation type="submission" date="2017-09" db="EMBL/GenBank/DDBJ databases">
        <title>Depth-based differentiation of microbial function through sediment-hosted aquifers and enrichment of novel symbionts in the deep terrestrial subsurface.</title>
        <authorList>
            <person name="Probst A.J."/>
            <person name="Ladd B."/>
            <person name="Jarett J.K."/>
            <person name="Geller-Mcgrath D.E."/>
            <person name="Sieber C.M.K."/>
            <person name="Emerson J.B."/>
            <person name="Anantharaman K."/>
            <person name="Thomas B.C."/>
            <person name="Malmstrom R."/>
            <person name="Stieglmeier M."/>
            <person name="Klingl A."/>
            <person name="Woyke T."/>
            <person name="Ryan C.M."/>
            <person name="Banfield J.F."/>
        </authorList>
    </citation>
    <scope>NUCLEOTIDE SEQUENCE [LARGE SCALE GENOMIC DNA]</scope>
</reference>
<evidence type="ECO:0000313" key="3">
    <source>
        <dbReference type="Proteomes" id="UP000230108"/>
    </source>
</evidence>
<comment type="caution">
    <text evidence="2">The sequence shown here is derived from an EMBL/GenBank/DDBJ whole genome shotgun (WGS) entry which is preliminary data.</text>
</comment>
<feature type="compositionally biased region" description="Polar residues" evidence="1">
    <location>
        <begin position="13"/>
        <end position="24"/>
    </location>
</feature>
<dbReference type="EMBL" id="PFLF01000117">
    <property type="protein sequence ID" value="PIY68517.1"/>
    <property type="molecule type" value="Genomic_DNA"/>
</dbReference>
<sequence>MDESKTVAHMSIPQETHTTTKQNNTISDPLFGIIKGNSRLERYQEFSNKIIGSIWKNNSQDKFGFDYWRSQHFDGGNKKAMLFKVHQMKDPGDLSVQDFEKFVNHIGSADYIRVRVIPSDFTSSQLQHIPVGGSCVLETWAMKIIHELLSIKKDDLNSTELKSKVERYILQITQMAPTMTHISGGVLGGQDDLIHLIESDMWTSLLQKWGIPENEAIGLVDSAYSRINESLTRRSKLININSEVHSVNFDSLNLKKSVREWLHSMGMEWKENFRLMEVLYTYLGEHQFENLTSALKSKLKLNGLSLRQKVGISRLLSYNTHTRMKQIDHLTVAEVMEIPQEEALKPIDAPVSKSKYENSHATGEDRYNYKCIVKMIRWVQSTNTPNTRRVGFADMPYGNQIAHQERNMGSIVKGKPGTQGYFNSLNDVLNSPTRLHHNNISEHLKYLESFLIDYCSEKKQLISKRMLFNQQLIEILKGQNKISLEKKLLYKKKYEREKEMFEQAGLESKHAQLDKKAVPIKAELTNINNRIKNLTKHHPFPLNKNPFVMHAFNFMWDSDFCSFLIKCVGIQNKRDSLQSEDNTMKIYMSDVSIKEMLGLMKKIYPKIKSYYLYIYGYSEYPVKLRNTRLF</sequence>
<protein>
    <submittedName>
        <fullName evidence="2">Uncharacterized protein</fullName>
    </submittedName>
</protein>